<dbReference type="AlphaFoldDB" id="A0A843WLQ9"/>
<proteinExistence type="predicted"/>
<keyword evidence="2" id="KW-1185">Reference proteome</keyword>
<evidence type="ECO:0000313" key="1">
    <source>
        <dbReference type="EMBL" id="MQM11462.1"/>
    </source>
</evidence>
<protein>
    <submittedName>
        <fullName evidence="1">Uncharacterized protein</fullName>
    </submittedName>
</protein>
<dbReference type="Proteomes" id="UP000652761">
    <property type="component" value="Unassembled WGS sequence"/>
</dbReference>
<gene>
    <name evidence="1" type="ORF">Taro_044366</name>
</gene>
<organism evidence="1 2">
    <name type="scientific">Colocasia esculenta</name>
    <name type="common">Wild taro</name>
    <name type="synonym">Arum esculentum</name>
    <dbReference type="NCBI Taxonomy" id="4460"/>
    <lineage>
        <taxon>Eukaryota</taxon>
        <taxon>Viridiplantae</taxon>
        <taxon>Streptophyta</taxon>
        <taxon>Embryophyta</taxon>
        <taxon>Tracheophyta</taxon>
        <taxon>Spermatophyta</taxon>
        <taxon>Magnoliopsida</taxon>
        <taxon>Liliopsida</taxon>
        <taxon>Araceae</taxon>
        <taxon>Aroideae</taxon>
        <taxon>Colocasieae</taxon>
        <taxon>Colocasia</taxon>
    </lineage>
</organism>
<name>A0A843WLQ9_COLES</name>
<comment type="caution">
    <text evidence="1">The sequence shown here is derived from an EMBL/GenBank/DDBJ whole genome shotgun (WGS) entry which is preliminary data.</text>
</comment>
<accession>A0A843WLQ9</accession>
<reference evidence="1" key="1">
    <citation type="submission" date="2017-07" db="EMBL/GenBank/DDBJ databases">
        <title>Taro Niue Genome Assembly and Annotation.</title>
        <authorList>
            <person name="Atibalentja N."/>
            <person name="Keating K."/>
            <person name="Fields C.J."/>
        </authorList>
    </citation>
    <scope>NUCLEOTIDE SEQUENCE</scope>
    <source>
        <strain evidence="1">Niue_2</strain>
        <tissue evidence="1">Leaf</tissue>
    </source>
</reference>
<sequence>MSTACRAPGGLADVGSEKATASCVTFLSRQYAWSAKQSSSKLCSARRRRFRGFLGRFGDLRSFSAWSRHEDIARSGGNAGVSPFFVFPMKVVNEQVVVCCCGGHEVTNDSIGADLYHQQLSCSCVSVSFAPSGYAPGSCTFLLDM</sequence>
<evidence type="ECO:0000313" key="2">
    <source>
        <dbReference type="Proteomes" id="UP000652761"/>
    </source>
</evidence>
<dbReference type="EMBL" id="NMUH01004983">
    <property type="protein sequence ID" value="MQM11462.1"/>
    <property type="molecule type" value="Genomic_DNA"/>
</dbReference>